<dbReference type="Gene3D" id="3.30.70.270">
    <property type="match status" value="1"/>
</dbReference>
<dbReference type="SUPFAM" id="SSF55073">
    <property type="entry name" value="Nucleotide cyclase"/>
    <property type="match status" value="1"/>
</dbReference>
<gene>
    <name evidence="6" type="ORF">JJB11_15935</name>
</gene>
<dbReference type="SUPFAM" id="SSF141868">
    <property type="entry name" value="EAL domain-like"/>
    <property type="match status" value="1"/>
</dbReference>
<dbReference type="GO" id="GO:0000160">
    <property type="term" value="P:phosphorelay signal transduction system"/>
    <property type="evidence" value="ECO:0007669"/>
    <property type="project" value="InterPro"/>
</dbReference>
<evidence type="ECO:0000259" key="3">
    <source>
        <dbReference type="PROSITE" id="PS50110"/>
    </source>
</evidence>
<dbReference type="AlphaFoldDB" id="A0A934TUN3"/>
<dbReference type="SMART" id="SM00448">
    <property type="entry name" value="REC"/>
    <property type="match status" value="1"/>
</dbReference>
<dbReference type="SMART" id="SM00052">
    <property type="entry name" value="EAL"/>
    <property type="match status" value="1"/>
</dbReference>
<feature type="region of interest" description="Disordered" evidence="2">
    <location>
        <begin position="1"/>
        <end position="40"/>
    </location>
</feature>
<dbReference type="InterPro" id="IPR035919">
    <property type="entry name" value="EAL_sf"/>
</dbReference>
<dbReference type="Gene3D" id="3.20.20.450">
    <property type="entry name" value="EAL domain"/>
    <property type="match status" value="1"/>
</dbReference>
<evidence type="ECO:0000259" key="4">
    <source>
        <dbReference type="PROSITE" id="PS50883"/>
    </source>
</evidence>
<keyword evidence="1" id="KW-0597">Phosphoprotein</keyword>
<dbReference type="InterPro" id="IPR001789">
    <property type="entry name" value="Sig_transdc_resp-reg_receiver"/>
</dbReference>
<dbReference type="InterPro" id="IPR029787">
    <property type="entry name" value="Nucleotide_cyclase"/>
</dbReference>
<comment type="caution">
    <text evidence="6">The sequence shown here is derived from an EMBL/GenBank/DDBJ whole genome shotgun (WGS) entry which is preliminary data.</text>
</comment>
<dbReference type="RefSeq" id="WP_201173368.1">
    <property type="nucleotide sequence ID" value="NZ_JAEPWM010000006.1"/>
</dbReference>
<proteinExistence type="predicted"/>
<dbReference type="PANTHER" id="PTHR44757:SF2">
    <property type="entry name" value="BIOFILM ARCHITECTURE MAINTENANCE PROTEIN MBAA"/>
    <property type="match status" value="1"/>
</dbReference>
<evidence type="ECO:0000256" key="1">
    <source>
        <dbReference type="PROSITE-ProRule" id="PRU00169"/>
    </source>
</evidence>
<dbReference type="Gene3D" id="3.40.50.2300">
    <property type="match status" value="1"/>
</dbReference>
<reference evidence="6" key="1">
    <citation type="journal article" date="2012" name="J. Microbiol. Biotechnol.">
        <title>Ramlibacter ginsenosidimutans sp. nov., with ginsenoside-converting activity.</title>
        <authorList>
            <person name="Wang L."/>
            <person name="An D.S."/>
            <person name="Kim S.G."/>
            <person name="Jin F.X."/>
            <person name="Kim S.C."/>
            <person name="Lee S.T."/>
            <person name="Im W.T."/>
        </authorList>
    </citation>
    <scope>NUCLEOTIDE SEQUENCE</scope>
    <source>
        <strain evidence="6">KACC 17527</strain>
    </source>
</reference>
<sequence>MMEQLDPAGAASRARARDAEREGPVTQPTVFAPGEDKLSESELRALSPQDVLWRHRSGPALSDALIMMVDDEMLNIEMTQAFLQEAGYRHFVYTDAPEFAVAMMRKEVPAVLLLDLSMPKVNGLDILATMRDDPVLRHVPVIVLTISTDPHVKLKALAMGAMDFLSKPVDPSELGLRIRNTLAASAYREYLGHHDALTGLPNKQRYRQQVVDVLAAADAAGNSGALLHVGVDALGRINDALGRTVGDQMLQRIAKRLASCVQTESGGELSSEKFEPALFRYDGDEFAIVVPYMEGVHTAAAFISKLLEDGAVSYHRHGAPEVFVTCSIGVSVFPADGMDADLLMRNAGMALRHAKQAGRHRYEFFSPRFNEVAQSRLDLSAELRHAIRRDEIDLLYEPRVDLTTGLVVAAQSLVRWKHGSGRVIQGDELMDLAGSSEMDVALAEWSFDQMRAHTKNWRGAGLVPVPTGIKVSMANMLPSDLGYLVNAAISAGMDPRTISLELQHVSALDSLPAKETAAMEALRQKGVRVALDRFGCVASIAHLRKLVCDEIKVDPSFVKDLEQDGTAQAMLLGIADVARRLRLSCVACSVDTPAQLAFLRRNAWDLGQGAVFGEPLPGLAFAAKWLTRSGKPQRLPFPDGVR</sequence>
<keyword evidence="7" id="KW-1185">Reference proteome</keyword>
<dbReference type="InterPro" id="IPR043128">
    <property type="entry name" value="Rev_trsase/Diguanyl_cyclase"/>
</dbReference>
<dbReference type="PROSITE" id="PS50110">
    <property type="entry name" value="RESPONSE_REGULATORY"/>
    <property type="match status" value="1"/>
</dbReference>
<dbReference type="SUPFAM" id="SSF52172">
    <property type="entry name" value="CheY-like"/>
    <property type="match status" value="1"/>
</dbReference>
<dbReference type="PROSITE" id="PS50887">
    <property type="entry name" value="GGDEF"/>
    <property type="match status" value="1"/>
</dbReference>
<dbReference type="SMART" id="SM00267">
    <property type="entry name" value="GGDEF"/>
    <property type="match status" value="1"/>
</dbReference>
<dbReference type="InterPro" id="IPR052155">
    <property type="entry name" value="Biofilm_reg_signaling"/>
</dbReference>
<feature type="compositionally biased region" description="Low complexity" evidence="2">
    <location>
        <begin position="1"/>
        <end position="13"/>
    </location>
</feature>
<dbReference type="Pfam" id="PF00990">
    <property type="entry name" value="GGDEF"/>
    <property type="match status" value="1"/>
</dbReference>
<accession>A0A934TUN3</accession>
<evidence type="ECO:0000259" key="5">
    <source>
        <dbReference type="PROSITE" id="PS50887"/>
    </source>
</evidence>
<feature type="domain" description="GGDEF" evidence="5">
    <location>
        <begin position="222"/>
        <end position="367"/>
    </location>
</feature>
<dbReference type="Pfam" id="PF00563">
    <property type="entry name" value="EAL"/>
    <property type="match status" value="1"/>
</dbReference>
<dbReference type="InterPro" id="IPR011006">
    <property type="entry name" value="CheY-like_superfamily"/>
</dbReference>
<feature type="domain" description="EAL" evidence="4">
    <location>
        <begin position="376"/>
        <end position="629"/>
    </location>
</feature>
<dbReference type="InterPro" id="IPR001633">
    <property type="entry name" value="EAL_dom"/>
</dbReference>
<protein>
    <submittedName>
        <fullName evidence="6">EAL domain-containing protein</fullName>
    </submittedName>
</protein>
<dbReference type="PANTHER" id="PTHR44757">
    <property type="entry name" value="DIGUANYLATE CYCLASE DGCP"/>
    <property type="match status" value="1"/>
</dbReference>
<feature type="domain" description="Response regulatory" evidence="3">
    <location>
        <begin position="65"/>
        <end position="182"/>
    </location>
</feature>
<dbReference type="CDD" id="cd01949">
    <property type="entry name" value="GGDEF"/>
    <property type="match status" value="1"/>
</dbReference>
<dbReference type="PROSITE" id="PS50883">
    <property type="entry name" value="EAL"/>
    <property type="match status" value="1"/>
</dbReference>
<dbReference type="NCBIfam" id="TIGR00254">
    <property type="entry name" value="GGDEF"/>
    <property type="match status" value="1"/>
</dbReference>
<dbReference type="Pfam" id="PF00072">
    <property type="entry name" value="Response_reg"/>
    <property type="match status" value="1"/>
</dbReference>
<organism evidence="6 7">
    <name type="scientific">Ramlibacter ginsenosidimutans</name>
    <dbReference type="NCBI Taxonomy" id="502333"/>
    <lineage>
        <taxon>Bacteria</taxon>
        <taxon>Pseudomonadati</taxon>
        <taxon>Pseudomonadota</taxon>
        <taxon>Betaproteobacteria</taxon>
        <taxon>Burkholderiales</taxon>
        <taxon>Comamonadaceae</taxon>
        <taxon>Ramlibacter</taxon>
    </lineage>
</organism>
<dbReference type="CDD" id="cd01948">
    <property type="entry name" value="EAL"/>
    <property type="match status" value="1"/>
</dbReference>
<dbReference type="EMBL" id="JAEPWM010000006">
    <property type="protein sequence ID" value="MBK6007590.1"/>
    <property type="molecule type" value="Genomic_DNA"/>
</dbReference>
<evidence type="ECO:0000256" key="2">
    <source>
        <dbReference type="SAM" id="MobiDB-lite"/>
    </source>
</evidence>
<dbReference type="InterPro" id="IPR000160">
    <property type="entry name" value="GGDEF_dom"/>
</dbReference>
<dbReference type="Proteomes" id="UP000630528">
    <property type="component" value="Unassembled WGS sequence"/>
</dbReference>
<reference evidence="6" key="2">
    <citation type="submission" date="2021-01" db="EMBL/GenBank/DDBJ databases">
        <authorList>
            <person name="Kang M."/>
        </authorList>
    </citation>
    <scope>NUCLEOTIDE SEQUENCE</scope>
    <source>
        <strain evidence="6">KACC 17527</strain>
    </source>
</reference>
<feature type="modified residue" description="4-aspartylphosphate" evidence="1">
    <location>
        <position position="115"/>
    </location>
</feature>
<evidence type="ECO:0000313" key="6">
    <source>
        <dbReference type="EMBL" id="MBK6007590.1"/>
    </source>
</evidence>
<name>A0A934TUN3_9BURK</name>
<evidence type="ECO:0000313" key="7">
    <source>
        <dbReference type="Proteomes" id="UP000630528"/>
    </source>
</evidence>